<keyword evidence="3" id="KW-0489">Methyltransferase</keyword>
<gene>
    <name evidence="3" type="ORF">ACFOOR_04810</name>
</gene>
<evidence type="ECO:0000313" key="3">
    <source>
        <dbReference type="EMBL" id="MFC2925421.1"/>
    </source>
</evidence>
<evidence type="ECO:0000256" key="2">
    <source>
        <dbReference type="SAM" id="SignalP"/>
    </source>
</evidence>
<dbReference type="Gene3D" id="3.40.50.150">
    <property type="entry name" value="Vaccinia Virus protein VP39"/>
    <property type="match status" value="1"/>
</dbReference>
<accession>A0ABV6ZVK4</accession>
<reference evidence="4" key="1">
    <citation type="journal article" date="2019" name="Int. J. Syst. Evol. Microbiol.">
        <title>The Global Catalogue of Microorganisms (GCM) 10K type strain sequencing project: providing services to taxonomists for standard genome sequencing and annotation.</title>
        <authorList>
            <consortium name="The Broad Institute Genomics Platform"/>
            <consortium name="The Broad Institute Genome Sequencing Center for Infectious Disease"/>
            <person name="Wu L."/>
            <person name="Ma J."/>
        </authorList>
    </citation>
    <scope>NUCLEOTIDE SEQUENCE [LARGE SCALE GENOMIC DNA]</scope>
    <source>
        <strain evidence="4">KCTC 52487</strain>
    </source>
</reference>
<keyword evidence="4" id="KW-1185">Reference proteome</keyword>
<dbReference type="PROSITE" id="PS51257">
    <property type="entry name" value="PROKAR_LIPOPROTEIN"/>
    <property type="match status" value="1"/>
</dbReference>
<feature type="compositionally biased region" description="Acidic residues" evidence="1">
    <location>
        <begin position="319"/>
        <end position="332"/>
    </location>
</feature>
<feature type="region of interest" description="Disordered" evidence="1">
    <location>
        <begin position="308"/>
        <end position="332"/>
    </location>
</feature>
<sequence>MSRFALLTALSSLALLAACGGREPDTTETEAGGDEGMVVDTGMATDTGVAPQDPADASAAEGTLEWAVAGEWRGEDAARDAWRNPQETLEFFEIDPSGTIVEIWPGGGWYARILAPWVAANGGTYIGATFPESSPSEARRAARASFLAEMASNPVYGQVAAGDFSADGADIAPAGSVDAVLTFRNVHNWMGGGFAERAFADFYTVLRPGGVLGVVEHRLPDTREQDPGASSGYVQEAYVIALAEEAGFEFVGRSDVNANPADTADHPFGVWTLPPVGRTSPFGEPEDPAFDRAPYDAIGESDRMTLLFRKPLRDNTPSEAEEDTGDAAGEEG</sequence>
<dbReference type="Proteomes" id="UP001595379">
    <property type="component" value="Unassembled WGS sequence"/>
</dbReference>
<proteinExistence type="predicted"/>
<keyword evidence="3" id="KW-0808">Transferase</keyword>
<dbReference type="SUPFAM" id="SSF53335">
    <property type="entry name" value="S-adenosyl-L-methionine-dependent methyltransferases"/>
    <property type="match status" value="1"/>
</dbReference>
<comment type="caution">
    <text evidence="3">The sequence shown here is derived from an EMBL/GenBank/DDBJ whole genome shotgun (WGS) entry which is preliminary data.</text>
</comment>
<feature type="chain" id="PRO_5047066791" evidence="2">
    <location>
        <begin position="18"/>
        <end position="332"/>
    </location>
</feature>
<dbReference type="InterPro" id="IPR029063">
    <property type="entry name" value="SAM-dependent_MTases_sf"/>
</dbReference>
<dbReference type="GO" id="GO:0032259">
    <property type="term" value="P:methylation"/>
    <property type="evidence" value="ECO:0007669"/>
    <property type="project" value="UniProtKB-KW"/>
</dbReference>
<organism evidence="3 4">
    <name type="scientific">Hyphobacterium vulgare</name>
    <dbReference type="NCBI Taxonomy" id="1736751"/>
    <lineage>
        <taxon>Bacteria</taxon>
        <taxon>Pseudomonadati</taxon>
        <taxon>Pseudomonadota</taxon>
        <taxon>Alphaproteobacteria</taxon>
        <taxon>Maricaulales</taxon>
        <taxon>Maricaulaceae</taxon>
        <taxon>Hyphobacterium</taxon>
    </lineage>
</organism>
<protein>
    <submittedName>
        <fullName evidence="3">Class I SAM-dependent methyltransferase</fullName>
    </submittedName>
</protein>
<name>A0ABV6ZVK4_9PROT</name>
<evidence type="ECO:0000256" key="1">
    <source>
        <dbReference type="SAM" id="MobiDB-lite"/>
    </source>
</evidence>
<dbReference type="RefSeq" id="WP_343164799.1">
    <property type="nucleotide sequence ID" value="NZ_JBHRSV010000003.1"/>
</dbReference>
<dbReference type="GO" id="GO:0008168">
    <property type="term" value="F:methyltransferase activity"/>
    <property type="evidence" value="ECO:0007669"/>
    <property type="project" value="UniProtKB-KW"/>
</dbReference>
<evidence type="ECO:0000313" key="4">
    <source>
        <dbReference type="Proteomes" id="UP001595379"/>
    </source>
</evidence>
<dbReference type="EMBL" id="JBHRSV010000003">
    <property type="protein sequence ID" value="MFC2925421.1"/>
    <property type="molecule type" value="Genomic_DNA"/>
</dbReference>
<keyword evidence="2" id="KW-0732">Signal</keyword>
<feature type="signal peptide" evidence="2">
    <location>
        <begin position="1"/>
        <end position="17"/>
    </location>
</feature>